<name>A0AA40FCQ6_9HYME</name>
<dbReference type="EMBL" id="JAHYIQ010000069">
    <property type="protein sequence ID" value="KAK1116574.1"/>
    <property type="molecule type" value="Genomic_DNA"/>
</dbReference>
<proteinExistence type="predicted"/>
<dbReference type="SUPFAM" id="SSF50978">
    <property type="entry name" value="WD40 repeat-like"/>
    <property type="match status" value="1"/>
</dbReference>
<reference evidence="1" key="1">
    <citation type="submission" date="2021-10" db="EMBL/GenBank/DDBJ databases">
        <title>Melipona bicolor Genome sequencing and assembly.</title>
        <authorList>
            <person name="Araujo N.S."/>
            <person name="Arias M.C."/>
        </authorList>
    </citation>
    <scope>NUCLEOTIDE SEQUENCE</scope>
    <source>
        <strain evidence="1">USP_2M_L1-L4_2017</strain>
        <tissue evidence="1">Whole body</tissue>
    </source>
</reference>
<evidence type="ECO:0000313" key="2">
    <source>
        <dbReference type="Proteomes" id="UP001177670"/>
    </source>
</evidence>
<organism evidence="1 2">
    <name type="scientific">Melipona bicolor</name>
    <dbReference type="NCBI Taxonomy" id="60889"/>
    <lineage>
        <taxon>Eukaryota</taxon>
        <taxon>Metazoa</taxon>
        <taxon>Ecdysozoa</taxon>
        <taxon>Arthropoda</taxon>
        <taxon>Hexapoda</taxon>
        <taxon>Insecta</taxon>
        <taxon>Pterygota</taxon>
        <taxon>Neoptera</taxon>
        <taxon>Endopterygota</taxon>
        <taxon>Hymenoptera</taxon>
        <taxon>Apocrita</taxon>
        <taxon>Aculeata</taxon>
        <taxon>Apoidea</taxon>
        <taxon>Anthophila</taxon>
        <taxon>Apidae</taxon>
        <taxon>Melipona</taxon>
    </lineage>
</organism>
<dbReference type="Proteomes" id="UP001177670">
    <property type="component" value="Unassembled WGS sequence"/>
</dbReference>
<dbReference type="InterPro" id="IPR036322">
    <property type="entry name" value="WD40_repeat_dom_sf"/>
</dbReference>
<gene>
    <name evidence="1" type="ORF">K0M31_018295</name>
</gene>
<keyword evidence="2" id="KW-1185">Reference proteome</keyword>
<protein>
    <submittedName>
        <fullName evidence="1">Uncharacterized protein</fullName>
    </submittedName>
</protein>
<comment type="caution">
    <text evidence="1">The sequence shown here is derived from an EMBL/GenBank/DDBJ whole genome shotgun (WGS) entry which is preliminary data.</text>
</comment>
<dbReference type="AlphaFoldDB" id="A0AA40FCQ6"/>
<evidence type="ECO:0000313" key="1">
    <source>
        <dbReference type="EMBL" id="KAK1116574.1"/>
    </source>
</evidence>
<accession>A0AA40FCQ6</accession>
<sequence length="188" mass="22024">MAAWFREGIVLRTTFCQIRFFSRCQRTSSWRMEWHVKSETKPYILVIHPSDDRRFFYYTLEGYLMQIDFAEKNETPRVLRYVDYGATYRYADFVYPWCHHLVVICDTRNELIVVECYEGTPIASVDLETDGEIVCQVSHPDFPLVVLGTEEGEVIFAALTEPTEPRIAARLRLQRTPVDLIKLSNTGR</sequence>